<dbReference type="PANTHER" id="PTHR31050:SF3">
    <property type="entry name" value="OS08G0412800 PROTEIN"/>
    <property type="match status" value="1"/>
</dbReference>
<sequence length="82" mass="9334">MRRARNYHLSEAQGLNSSLRASLPKFNFSPSNESSDAVVVGKWKAVWEERNVENGVIWFESCDYGTQEADVRRVGLSMKIVE</sequence>
<organism evidence="1 2">
    <name type="scientific">Ficus carica</name>
    <name type="common">Common fig</name>
    <dbReference type="NCBI Taxonomy" id="3494"/>
    <lineage>
        <taxon>Eukaryota</taxon>
        <taxon>Viridiplantae</taxon>
        <taxon>Streptophyta</taxon>
        <taxon>Embryophyta</taxon>
        <taxon>Tracheophyta</taxon>
        <taxon>Spermatophyta</taxon>
        <taxon>Magnoliopsida</taxon>
        <taxon>eudicotyledons</taxon>
        <taxon>Gunneridae</taxon>
        <taxon>Pentapetalae</taxon>
        <taxon>rosids</taxon>
        <taxon>fabids</taxon>
        <taxon>Rosales</taxon>
        <taxon>Moraceae</taxon>
        <taxon>Ficeae</taxon>
        <taxon>Ficus</taxon>
    </lineage>
</organism>
<dbReference type="Proteomes" id="UP001187192">
    <property type="component" value="Unassembled WGS sequence"/>
</dbReference>
<gene>
    <name evidence="1" type="ORF">TIFTF001_008117</name>
</gene>
<dbReference type="EMBL" id="BTGU01000008">
    <property type="protein sequence ID" value="GMN38874.1"/>
    <property type="molecule type" value="Genomic_DNA"/>
</dbReference>
<proteinExistence type="predicted"/>
<comment type="caution">
    <text evidence="1">The sequence shown here is derived from an EMBL/GenBank/DDBJ whole genome shotgun (WGS) entry which is preliminary data.</text>
</comment>
<evidence type="ECO:0000313" key="1">
    <source>
        <dbReference type="EMBL" id="GMN38874.1"/>
    </source>
</evidence>
<accession>A0AA88DGV7</accession>
<evidence type="ECO:0000313" key="2">
    <source>
        <dbReference type="Proteomes" id="UP001187192"/>
    </source>
</evidence>
<dbReference type="AlphaFoldDB" id="A0AA88DGV7"/>
<name>A0AA88DGV7_FICCA</name>
<keyword evidence="2" id="KW-1185">Reference proteome</keyword>
<reference evidence="1" key="1">
    <citation type="submission" date="2023-07" db="EMBL/GenBank/DDBJ databases">
        <title>draft genome sequence of fig (Ficus carica).</title>
        <authorList>
            <person name="Takahashi T."/>
            <person name="Nishimura K."/>
        </authorList>
    </citation>
    <scope>NUCLEOTIDE SEQUENCE</scope>
</reference>
<dbReference type="PANTHER" id="PTHR31050">
    <property type="entry name" value="OS08G0413200 PROTEIN"/>
    <property type="match status" value="1"/>
</dbReference>
<protein>
    <submittedName>
        <fullName evidence="1">Uncharacterized protein</fullName>
    </submittedName>
</protein>